<keyword evidence="15" id="KW-1185">Reference proteome</keyword>
<dbReference type="PANTHER" id="PTHR10485:SF0">
    <property type="entry name" value="AT05822P-RELATED"/>
    <property type="match status" value="1"/>
</dbReference>
<protein>
    <recommendedName>
        <fullName evidence="16">Mitochondrial import inner membrane translocase subunit TIM17</fullName>
    </recommendedName>
</protein>
<dbReference type="GO" id="GO:0008320">
    <property type="term" value="F:protein transmembrane transporter activity"/>
    <property type="evidence" value="ECO:0007669"/>
    <property type="project" value="TreeGrafter"/>
</dbReference>
<sequence>MEEYTREPCPYRIGEDVGSAFTMGLIGGSIFQSFIGYRNSAKGQKLIGALREVRMRAPMTGVQFAAWGGMFSTIDCCMIAIRKKEDPLNSIVSGTLTGVLGGVILGMIEGVSMMMGRLVSDQAYDQQMGQHELEDPRNLPSKPSQVEDVGHNKDSSPFGLPTLSL</sequence>
<accession>A0AA39H3V5</accession>
<evidence type="ECO:0000313" key="14">
    <source>
        <dbReference type="EMBL" id="KAK0398752.1"/>
    </source>
</evidence>
<evidence type="ECO:0000256" key="10">
    <source>
        <dbReference type="ARBA" id="ARBA00023128"/>
    </source>
</evidence>
<keyword evidence="11 13" id="KW-0472">Membrane</keyword>
<keyword evidence="10" id="KW-0496">Mitochondrion</keyword>
<evidence type="ECO:0000256" key="1">
    <source>
        <dbReference type="ARBA" id="ARBA00002959"/>
    </source>
</evidence>
<evidence type="ECO:0000256" key="9">
    <source>
        <dbReference type="ARBA" id="ARBA00023010"/>
    </source>
</evidence>
<evidence type="ECO:0000256" key="11">
    <source>
        <dbReference type="ARBA" id="ARBA00023136"/>
    </source>
</evidence>
<comment type="caution">
    <text evidence="14">The sequence shown here is derived from an EMBL/GenBank/DDBJ whole genome shotgun (WGS) entry which is preliminary data.</text>
</comment>
<name>A0AA39H3V5_9BILA</name>
<comment type="similarity">
    <text evidence="3">Belongs to the Tim17/Tim22/Tim23 family.</text>
</comment>
<evidence type="ECO:0000256" key="4">
    <source>
        <dbReference type="ARBA" id="ARBA00022448"/>
    </source>
</evidence>
<evidence type="ECO:0000256" key="6">
    <source>
        <dbReference type="ARBA" id="ARBA00022792"/>
    </source>
</evidence>
<dbReference type="Proteomes" id="UP001175271">
    <property type="component" value="Unassembled WGS sequence"/>
</dbReference>
<keyword evidence="4" id="KW-0813">Transport</keyword>
<dbReference type="PANTHER" id="PTHR10485">
    <property type="entry name" value="MITOCHONDRIAL IMPORT INNER MEMBRANE TRANSLOCASE SUBUNIT TIM-17"/>
    <property type="match status" value="1"/>
</dbReference>
<organism evidence="14 15">
    <name type="scientific">Steinernema hermaphroditum</name>
    <dbReference type="NCBI Taxonomy" id="289476"/>
    <lineage>
        <taxon>Eukaryota</taxon>
        <taxon>Metazoa</taxon>
        <taxon>Ecdysozoa</taxon>
        <taxon>Nematoda</taxon>
        <taxon>Chromadorea</taxon>
        <taxon>Rhabditida</taxon>
        <taxon>Tylenchina</taxon>
        <taxon>Panagrolaimomorpha</taxon>
        <taxon>Strongyloidoidea</taxon>
        <taxon>Steinernematidae</taxon>
        <taxon>Steinernema</taxon>
    </lineage>
</organism>
<feature type="transmembrane region" description="Helical" evidence="13">
    <location>
        <begin position="58"/>
        <end position="81"/>
    </location>
</feature>
<feature type="transmembrane region" description="Helical" evidence="13">
    <location>
        <begin position="87"/>
        <end position="108"/>
    </location>
</feature>
<feature type="transmembrane region" description="Helical" evidence="13">
    <location>
        <begin position="20"/>
        <end position="37"/>
    </location>
</feature>
<dbReference type="Pfam" id="PF02466">
    <property type="entry name" value="Tim17"/>
    <property type="match status" value="1"/>
</dbReference>
<keyword evidence="8 13" id="KW-1133">Transmembrane helix</keyword>
<dbReference type="GO" id="GO:0030150">
    <property type="term" value="P:protein import into mitochondrial matrix"/>
    <property type="evidence" value="ECO:0007669"/>
    <property type="project" value="TreeGrafter"/>
</dbReference>
<feature type="region of interest" description="Disordered" evidence="12">
    <location>
        <begin position="126"/>
        <end position="165"/>
    </location>
</feature>
<keyword evidence="9" id="KW-0811">Translocation</keyword>
<evidence type="ECO:0000256" key="2">
    <source>
        <dbReference type="ARBA" id="ARBA00004448"/>
    </source>
</evidence>
<evidence type="ECO:0000313" key="15">
    <source>
        <dbReference type="Proteomes" id="UP001175271"/>
    </source>
</evidence>
<gene>
    <name evidence="14" type="ORF">QR680_002734</name>
</gene>
<dbReference type="GO" id="GO:0005744">
    <property type="term" value="C:TIM23 mitochondrial import inner membrane translocase complex"/>
    <property type="evidence" value="ECO:0007669"/>
    <property type="project" value="TreeGrafter"/>
</dbReference>
<comment type="subcellular location">
    <subcellularLocation>
        <location evidence="2">Mitochondrion inner membrane</location>
        <topology evidence="2">Multi-pass membrane protein</topology>
    </subcellularLocation>
</comment>
<keyword evidence="7" id="KW-0653">Protein transport</keyword>
<keyword evidence="5 13" id="KW-0812">Transmembrane</keyword>
<evidence type="ECO:0008006" key="16">
    <source>
        <dbReference type="Google" id="ProtNLM"/>
    </source>
</evidence>
<evidence type="ECO:0000256" key="3">
    <source>
        <dbReference type="ARBA" id="ARBA00008444"/>
    </source>
</evidence>
<evidence type="ECO:0000256" key="5">
    <source>
        <dbReference type="ARBA" id="ARBA00022692"/>
    </source>
</evidence>
<dbReference type="EMBL" id="JAUCMV010000005">
    <property type="protein sequence ID" value="KAK0398752.1"/>
    <property type="molecule type" value="Genomic_DNA"/>
</dbReference>
<keyword evidence="6" id="KW-0999">Mitochondrion inner membrane</keyword>
<comment type="function">
    <text evidence="1">Essential component of the TIM23 complex, a complex that mediates the translocation of transit peptide-containing proteins across the mitochondrial inner membrane.</text>
</comment>
<evidence type="ECO:0000256" key="8">
    <source>
        <dbReference type="ARBA" id="ARBA00022989"/>
    </source>
</evidence>
<proteinExistence type="inferred from homology"/>
<evidence type="ECO:0000256" key="13">
    <source>
        <dbReference type="SAM" id="Phobius"/>
    </source>
</evidence>
<reference evidence="14" key="1">
    <citation type="submission" date="2023-06" db="EMBL/GenBank/DDBJ databases">
        <title>Genomic analysis of the entomopathogenic nematode Steinernema hermaphroditum.</title>
        <authorList>
            <person name="Schwarz E.M."/>
            <person name="Heppert J.K."/>
            <person name="Baniya A."/>
            <person name="Schwartz H.T."/>
            <person name="Tan C.-H."/>
            <person name="Antoshechkin I."/>
            <person name="Sternberg P.W."/>
            <person name="Goodrich-Blair H."/>
            <person name="Dillman A.R."/>
        </authorList>
    </citation>
    <scope>NUCLEOTIDE SEQUENCE</scope>
    <source>
        <strain evidence="14">PS9179</strain>
        <tissue evidence="14">Whole animal</tissue>
    </source>
</reference>
<evidence type="ECO:0000256" key="7">
    <source>
        <dbReference type="ARBA" id="ARBA00022927"/>
    </source>
</evidence>
<dbReference type="AlphaFoldDB" id="A0AA39H3V5"/>
<evidence type="ECO:0000256" key="12">
    <source>
        <dbReference type="SAM" id="MobiDB-lite"/>
    </source>
</evidence>